<dbReference type="OrthoDB" id="1662883at2759"/>
<dbReference type="RefSeq" id="XP_007419698.1">
    <property type="nucleotide sequence ID" value="XM_007419636.1"/>
</dbReference>
<evidence type="ECO:0000313" key="1">
    <source>
        <dbReference type="EMBL" id="EGF97032.1"/>
    </source>
</evidence>
<accession>F4SE94</accession>
<dbReference type="STRING" id="747676.F4SE94"/>
<reference evidence="2" key="1">
    <citation type="journal article" date="2011" name="Proc. Natl. Acad. Sci. U.S.A.">
        <title>Obligate biotrophy features unraveled by the genomic analysis of rust fungi.</title>
        <authorList>
            <person name="Duplessis S."/>
            <person name="Cuomo C.A."/>
            <person name="Lin Y.-C."/>
            <person name="Aerts A."/>
            <person name="Tisserant E."/>
            <person name="Veneault-Fourrey C."/>
            <person name="Joly D.L."/>
            <person name="Hacquard S."/>
            <person name="Amselem J."/>
            <person name="Cantarel B.L."/>
            <person name="Chiu R."/>
            <person name="Coutinho P.M."/>
            <person name="Feau N."/>
            <person name="Field M."/>
            <person name="Frey P."/>
            <person name="Gelhaye E."/>
            <person name="Goldberg J."/>
            <person name="Grabherr M.G."/>
            <person name="Kodira C.D."/>
            <person name="Kohler A."/>
            <person name="Kuees U."/>
            <person name="Lindquist E.A."/>
            <person name="Lucas S.M."/>
            <person name="Mago R."/>
            <person name="Mauceli E."/>
            <person name="Morin E."/>
            <person name="Murat C."/>
            <person name="Pangilinan J.L."/>
            <person name="Park R."/>
            <person name="Pearson M."/>
            <person name="Quesneville H."/>
            <person name="Rouhier N."/>
            <person name="Sakthikumar S."/>
            <person name="Salamov A.A."/>
            <person name="Schmutz J."/>
            <person name="Selles B."/>
            <person name="Shapiro H."/>
            <person name="Tanguay P."/>
            <person name="Tuskan G.A."/>
            <person name="Henrissat B."/>
            <person name="Van de Peer Y."/>
            <person name="Rouze P."/>
            <person name="Ellis J.G."/>
            <person name="Dodds P.N."/>
            <person name="Schein J.E."/>
            <person name="Zhong S."/>
            <person name="Hamelin R.C."/>
            <person name="Grigoriev I.V."/>
            <person name="Szabo L.J."/>
            <person name="Martin F."/>
        </authorList>
    </citation>
    <scope>NUCLEOTIDE SEQUENCE [LARGE SCALE GENOMIC DNA]</scope>
    <source>
        <strain evidence="2">98AG31 / pathotype 3-4-7</strain>
    </source>
</reference>
<dbReference type="VEuPathDB" id="FungiDB:MELLADRAFT_41335"/>
<proteinExistence type="predicted"/>
<dbReference type="AlphaFoldDB" id="F4SE94"/>
<dbReference type="Proteomes" id="UP000001072">
    <property type="component" value="Unassembled WGS sequence"/>
</dbReference>
<protein>
    <submittedName>
        <fullName evidence="1">Uncharacterized protein</fullName>
    </submittedName>
</protein>
<keyword evidence="2" id="KW-1185">Reference proteome</keyword>
<gene>
    <name evidence="1" type="ORF">MELLADRAFT_41335</name>
</gene>
<dbReference type="GeneID" id="18927973"/>
<sequence>MTDRSFLMTTLRYKGTSDLPLKEISVYYVSHTVAGNKYIPHAVLINLGPVTMDSV</sequence>
<evidence type="ECO:0000313" key="2">
    <source>
        <dbReference type="Proteomes" id="UP000001072"/>
    </source>
</evidence>
<name>F4SE94_MELLP</name>
<dbReference type="InParanoid" id="F4SE94"/>
<dbReference type="HOGENOM" id="CLU_3032879_0_0_1"/>
<organism evidence="2">
    <name type="scientific">Melampsora larici-populina (strain 98AG31 / pathotype 3-4-7)</name>
    <name type="common">Poplar leaf rust fungus</name>
    <dbReference type="NCBI Taxonomy" id="747676"/>
    <lineage>
        <taxon>Eukaryota</taxon>
        <taxon>Fungi</taxon>
        <taxon>Dikarya</taxon>
        <taxon>Basidiomycota</taxon>
        <taxon>Pucciniomycotina</taxon>
        <taxon>Pucciniomycetes</taxon>
        <taxon>Pucciniales</taxon>
        <taxon>Melampsoraceae</taxon>
        <taxon>Melampsora</taxon>
    </lineage>
</organism>
<dbReference type="EMBL" id="GL883383">
    <property type="protein sequence ID" value="EGF97032.1"/>
    <property type="molecule type" value="Genomic_DNA"/>
</dbReference>
<dbReference type="KEGG" id="mlr:MELLADRAFT_41335"/>